<gene>
    <name evidence="1" type="ORF">QO012_002252</name>
</gene>
<proteinExistence type="predicted"/>
<protein>
    <submittedName>
        <fullName evidence="1">Uncharacterized protein</fullName>
    </submittedName>
</protein>
<reference evidence="1 2" key="1">
    <citation type="submission" date="2023-07" db="EMBL/GenBank/DDBJ databases">
        <title>Genomic Encyclopedia of Type Strains, Phase IV (KMG-IV): sequencing the most valuable type-strain genomes for metagenomic binning, comparative biology and taxonomic classification.</title>
        <authorList>
            <person name="Goeker M."/>
        </authorList>
    </citation>
    <scope>NUCLEOTIDE SEQUENCE [LARGE SCALE GENOMIC DNA]</scope>
    <source>
        <strain evidence="1 2">DSM 19013</strain>
    </source>
</reference>
<evidence type="ECO:0000313" key="1">
    <source>
        <dbReference type="EMBL" id="MDQ0447752.1"/>
    </source>
</evidence>
<dbReference type="EMBL" id="JAUSVP010000005">
    <property type="protein sequence ID" value="MDQ0447752.1"/>
    <property type="molecule type" value="Genomic_DNA"/>
</dbReference>
<keyword evidence="2" id="KW-1185">Reference proteome</keyword>
<organism evidence="1 2">
    <name type="scientific">Methylobacterium aerolatum</name>
    <dbReference type="NCBI Taxonomy" id="418708"/>
    <lineage>
        <taxon>Bacteria</taxon>
        <taxon>Pseudomonadati</taxon>
        <taxon>Pseudomonadota</taxon>
        <taxon>Alphaproteobacteria</taxon>
        <taxon>Hyphomicrobiales</taxon>
        <taxon>Methylobacteriaceae</taxon>
        <taxon>Methylobacterium</taxon>
    </lineage>
</organism>
<dbReference type="RefSeq" id="WP_238202943.1">
    <property type="nucleotide sequence ID" value="NZ_BPQE01000011.1"/>
</dbReference>
<dbReference type="Proteomes" id="UP001231124">
    <property type="component" value="Unassembled WGS sequence"/>
</dbReference>
<comment type="caution">
    <text evidence="1">The sequence shown here is derived from an EMBL/GenBank/DDBJ whole genome shotgun (WGS) entry which is preliminary data.</text>
</comment>
<sequence>MVLENRDRQGYFCVEWRINIMCEPDRRSGIGLGRSWGLVGRSTRFKPKGQGGLFEVDDPTMAEDFADQIEAEVIPLFDSLDTFEKTIEFVFNHEYFPIAAWVPWRALMTAACGDIPEAQRLWRSCDTDQVQRRVPHIWPDHPCYDEWCRVEDPLMGGDRATLAKLLHEWEQREVIGTKLERYWTSTPFPLETMP</sequence>
<name>A0ABU0HZI1_9HYPH</name>
<evidence type="ECO:0000313" key="2">
    <source>
        <dbReference type="Proteomes" id="UP001231124"/>
    </source>
</evidence>
<accession>A0ABU0HZI1</accession>